<evidence type="ECO:0000256" key="4">
    <source>
        <dbReference type="ARBA" id="ARBA00038205"/>
    </source>
</evidence>
<protein>
    <recommendedName>
        <fullName evidence="5">Coiled-coil-helix-coiled-coil-helix domain-containing protein 7</fullName>
    </recommendedName>
</protein>
<dbReference type="InterPro" id="IPR009069">
    <property type="entry name" value="Cys_alpha_HP_mot_SF"/>
</dbReference>
<gene>
    <name evidence="6" type="ORF">EAI_01981</name>
</gene>
<dbReference type="PANTHER" id="PTHR46811">
    <property type="entry name" value="COILED-COIL-HELIX-COILED-COIL-HELIX DOMAIN-CONTAINING PROTEIN 7"/>
    <property type="match status" value="1"/>
</dbReference>
<comment type="similarity">
    <text evidence="4">Belongs to the CHCHD7 family.</text>
</comment>
<dbReference type="OMA" id="QELSYKC"/>
<keyword evidence="3" id="KW-1015">Disulfide bond</keyword>
<comment type="subcellular location">
    <subcellularLocation>
        <location evidence="1">Mitochondrion intermembrane space</location>
    </subcellularLocation>
</comment>
<dbReference type="InParanoid" id="E2B3I1"/>
<sequence>QEQILSLKCLDSHQNDRNVCDLYFTNYKNCRRFWATVQRERKLKKIEPYLPPIEERAKIKADYLNSR</sequence>
<proteinExistence type="inferred from homology"/>
<feature type="non-terminal residue" evidence="6">
    <location>
        <position position="67"/>
    </location>
</feature>
<accession>E2B3I1</accession>
<dbReference type="GO" id="GO:0005758">
    <property type="term" value="C:mitochondrial intermembrane space"/>
    <property type="evidence" value="ECO:0007669"/>
    <property type="project" value="UniProtKB-SubCell"/>
</dbReference>
<evidence type="ECO:0000256" key="5">
    <source>
        <dbReference type="ARBA" id="ARBA00039509"/>
    </source>
</evidence>
<evidence type="ECO:0000256" key="3">
    <source>
        <dbReference type="ARBA" id="ARBA00023157"/>
    </source>
</evidence>
<dbReference type="Proteomes" id="UP000008237">
    <property type="component" value="Unassembled WGS sequence"/>
</dbReference>
<dbReference type="SUPFAM" id="SSF47072">
    <property type="entry name" value="Cysteine alpha-hairpin motif"/>
    <property type="match status" value="1"/>
</dbReference>
<name>E2B3I1_HARSA</name>
<evidence type="ECO:0000256" key="1">
    <source>
        <dbReference type="ARBA" id="ARBA00004569"/>
    </source>
</evidence>
<dbReference type="GO" id="GO:0033108">
    <property type="term" value="P:mitochondrial respiratory chain complex assembly"/>
    <property type="evidence" value="ECO:0007669"/>
    <property type="project" value="TreeGrafter"/>
</dbReference>
<dbReference type="InterPro" id="IPR051040">
    <property type="entry name" value="COX23"/>
</dbReference>
<dbReference type="FunCoup" id="E2B3I1">
    <property type="interactions" value="474"/>
</dbReference>
<dbReference type="STRING" id="610380.E2B3I1"/>
<keyword evidence="7" id="KW-1185">Reference proteome</keyword>
<keyword evidence="2" id="KW-0496">Mitochondrion</keyword>
<dbReference type="PANTHER" id="PTHR46811:SF1">
    <property type="entry name" value="COILED-COIL-HELIX-COILED-COIL-HELIX DOMAIN-CONTAINING PROTEIN 7"/>
    <property type="match status" value="1"/>
</dbReference>
<organism evidence="7">
    <name type="scientific">Harpegnathos saltator</name>
    <name type="common">Jerdon's jumping ant</name>
    <dbReference type="NCBI Taxonomy" id="610380"/>
    <lineage>
        <taxon>Eukaryota</taxon>
        <taxon>Metazoa</taxon>
        <taxon>Ecdysozoa</taxon>
        <taxon>Arthropoda</taxon>
        <taxon>Hexapoda</taxon>
        <taxon>Insecta</taxon>
        <taxon>Pterygota</taxon>
        <taxon>Neoptera</taxon>
        <taxon>Endopterygota</taxon>
        <taxon>Hymenoptera</taxon>
        <taxon>Apocrita</taxon>
        <taxon>Aculeata</taxon>
        <taxon>Formicoidea</taxon>
        <taxon>Formicidae</taxon>
        <taxon>Ponerinae</taxon>
        <taxon>Ponerini</taxon>
        <taxon>Harpegnathos</taxon>
    </lineage>
</organism>
<evidence type="ECO:0000313" key="7">
    <source>
        <dbReference type="Proteomes" id="UP000008237"/>
    </source>
</evidence>
<evidence type="ECO:0000256" key="2">
    <source>
        <dbReference type="ARBA" id="ARBA00023128"/>
    </source>
</evidence>
<evidence type="ECO:0000313" key="6">
    <source>
        <dbReference type="EMBL" id="EFN89733.1"/>
    </source>
</evidence>
<dbReference type="AlphaFoldDB" id="E2B3I1"/>
<reference evidence="6 7" key="1">
    <citation type="journal article" date="2010" name="Science">
        <title>Genomic comparison of the ants Camponotus floridanus and Harpegnathos saltator.</title>
        <authorList>
            <person name="Bonasio R."/>
            <person name="Zhang G."/>
            <person name="Ye C."/>
            <person name="Mutti N.S."/>
            <person name="Fang X."/>
            <person name="Qin N."/>
            <person name="Donahue G."/>
            <person name="Yang P."/>
            <person name="Li Q."/>
            <person name="Li C."/>
            <person name="Zhang P."/>
            <person name="Huang Z."/>
            <person name="Berger S.L."/>
            <person name="Reinberg D."/>
            <person name="Wang J."/>
            <person name="Liebig J."/>
        </authorList>
    </citation>
    <scope>NUCLEOTIDE SEQUENCE [LARGE SCALE GENOMIC DNA]</scope>
    <source>
        <strain evidence="6 7">R22 G/1</strain>
    </source>
</reference>
<dbReference type="OrthoDB" id="9971592at2759"/>
<dbReference type="EMBL" id="GL445346">
    <property type="protein sequence ID" value="EFN89733.1"/>
    <property type="molecule type" value="Genomic_DNA"/>
</dbReference>
<feature type="non-terminal residue" evidence="6">
    <location>
        <position position="1"/>
    </location>
</feature>
<dbReference type="PROSITE" id="PS51808">
    <property type="entry name" value="CHCH"/>
    <property type="match status" value="1"/>
</dbReference>